<dbReference type="EMBL" id="ML735220">
    <property type="protein sequence ID" value="KAE8395123.1"/>
    <property type="molecule type" value="Genomic_DNA"/>
</dbReference>
<dbReference type="OrthoDB" id="5304511at2759"/>
<feature type="region of interest" description="Disordered" evidence="1">
    <location>
        <begin position="219"/>
        <end position="238"/>
    </location>
</feature>
<sequence length="238" mass="27544">MFRRYLAAAIDTLPSEIKTAVLYVIPDLASLKALVHASPSFHAVYLSQRKQLLSTALERCLQLPVMVDAVAALIASGGREERCRAPKRSQEALTEDGLLETARLHKIVGSILKDMVLSFLKFRPDTRQLKEEHDFLSPLESFRMRRALYRLEIYRLLFNNYKLPHLVEVDFSQNHLDSDDQWELFLSIFSPWEMEEIRCVQMYIFRVYEELPGATALDDRSELFPEENEDPLTPSPEL</sequence>
<evidence type="ECO:0008006" key="3">
    <source>
        <dbReference type="Google" id="ProtNLM"/>
    </source>
</evidence>
<dbReference type="Proteomes" id="UP000326877">
    <property type="component" value="Unassembled WGS sequence"/>
</dbReference>
<evidence type="ECO:0000313" key="2">
    <source>
        <dbReference type="EMBL" id="KAE8395123.1"/>
    </source>
</evidence>
<protein>
    <recommendedName>
        <fullName evidence="3">F-box domain-containing protein</fullName>
    </recommendedName>
</protein>
<name>A0A5N7CNM3_PETAA</name>
<dbReference type="AlphaFoldDB" id="A0A5N7CNM3"/>
<evidence type="ECO:0000256" key="1">
    <source>
        <dbReference type="SAM" id="MobiDB-lite"/>
    </source>
</evidence>
<organism evidence="2">
    <name type="scientific">Petromyces alliaceus</name>
    <name type="common">Aspergillus alliaceus</name>
    <dbReference type="NCBI Taxonomy" id="209559"/>
    <lineage>
        <taxon>Eukaryota</taxon>
        <taxon>Fungi</taxon>
        <taxon>Dikarya</taxon>
        <taxon>Ascomycota</taxon>
        <taxon>Pezizomycotina</taxon>
        <taxon>Eurotiomycetes</taxon>
        <taxon>Eurotiomycetidae</taxon>
        <taxon>Eurotiales</taxon>
        <taxon>Aspergillaceae</taxon>
        <taxon>Aspergillus</taxon>
        <taxon>Aspergillus subgen. Circumdati</taxon>
    </lineage>
</organism>
<reference evidence="2" key="1">
    <citation type="submission" date="2019-04" db="EMBL/GenBank/DDBJ databases">
        <title>Friends and foes A comparative genomics studyof 23 Aspergillus species from section Flavi.</title>
        <authorList>
            <consortium name="DOE Joint Genome Institute"/>
            <person name="Kjaerbolling I."/>
            <person name="Vesth T."/>
            <person name="Frisvad J.C."/>
            <person name="Nybo J.L."/>
            <person name="Theobald S."/>
            <person name="Kildgaard S."/>
            <person name="Isbrandt T."/>
            <person name="Kuo A."/>
            <person name="Sato A."/>
            <person name="Lyhne E.K."/>
            <person name="Kogle M.E."/>
            <person name="Wiebenga A."/>
            <person name="Kun R.S."/>
            <person name="Lubbers R.J."/>
            <person name="Makela M.R."/>
            <person name="Barry K."/>
            <person name="Chovatia M."/>
            <person name="Clum A."/>
            <person name="Daum C."/>
            <person name="Haridas S."/>
            <person name="He G."/>
            <person name="LaButti K."/>
            <person name="Lipzen A."/>
            <person name="Mondo S."/>
            <person name="Riley R."/>
            <person name="Salamov A."/>
            <person name="Simmons B.A."/>
            <person name="Magnuson J.K."/>
            <person name="Henrissat B."/>
            <person name="Mortensen U.H."/>
            <person name="Larsen T.O."/>
            <person name="Devries R.P."/>
            <person name="Grigoriev I.V."/>
            <person name="Machida M."/>
            <person name="Baker S.E."/>
            <person name="Andersen M.R."/>
        </authorList>
    </citation>
    <scope>NUCLEOTIDE SEQUENCE [LARGE SCALE GENOMIC DNA]</scope>
    <source>
        <strain evidence="2">IBT 14317</strain>
    </source>
</reference>
<proteinExistence type="predicted"/>
<gene>
    <name evidence="2" type="ORF">BDV23DRAFT_195358</name>
</gene>
<accession>A0A5N7CNM3</accession>